<evidence type="ECO:0000313" key="2">
    <source>
        <dbReference type="EMBL" id="JAD76936.1"/>
    </source>
</evidence>
<reference evidence="2" key="2">
    <citation type="journal article" date="2015" name="Data Brief">
        <title>Shoot transcriptome of the giant reed, Arundo donax.</title>
        <authorList>
            <person name="Barrero R.A."/>
            <person name="Guerrero F.D."/>
            <person name="Moolhuijzen P."/>
            <person name="Goolsby J.A."/>
            <person name="Tidwell J."/>
            <person name="Bellgard S.E."/>
            <person name="Bellgard M.I."/>
        </authorList>
    </citation>
    <scope>NUCLEOTIDE SEQUENCE</scope>
    <source>
        <tissue evidence="2">Shoot tissue taken approximately 20 cm above the soil surface</tissue>
    </source>
</reference>
<protein>
    <submittedName>
        <fullName evidence="2">Uncharacterized protein</fullName>
    </submittedName>
</protein>
<dbReference type="EMBL" id="GBRH01220959">
    <property type="protein sequence ID" value="JAD76936.1"/>
    <property type="molecule type" value="Transcribed_RNA"/>
</dbReference>
<feature type="region of interest" description="Disordered" evidence="1">
    <location>
        <begin position="1"/>
        <end position="24"/>
    </location>
</feature>
<evidence type="ECO:0000256" key="1">
    <source>
        <dbReference type="SAM" id="MobiDB-lite"/>
    </source>
</evidence>
<accession>A0A0A9CMV9</accession>
<organism evidence="2">
    <name type="scientific">Arundo donax</name>
    <name type="common">Giant reed</name>
    <name type="synonym">Donax arundinaceus</name>
    <dbReference type="NCBI Taxonomy" id="35708"/>
    <lineage>
        <taxon>Eukaryota</taxon>
        <taxon>Viridiplantae</taxon>
        <taxon>Streptophyta</taxon>
        <taxon>Embryophyta</taxon>
        <taxon>Tracheophyta</taxon>
        <taxon>Spermatophyta</taxon>
        <taxon>Magnoliopsida</taxon>
        <taxon>Liliopsida</taxon>
        <taxon>Poales</taxon>
        <taxon>Poaceae</taxon>
        <taxon>PACMAD clade</taxon>
        <taxon>Arundinoideae</taxon>
        <taxon>Arundineae</taxon>
        <taxon>Arundo</taxon>
    </lineage>
</organism>
<name>A0A0A9CMV9_ARUDO</name>
<dbReference type="AlphaFoldDB" id="A0A0A9CMV9"/>
<reference evidence="2" key="1">
    <citation type="submission" date="2014-09" db="EMBL/GenBank/DDBJ databases">
        <authorList>
            <person name="Magalhaes I.L.F."/>
            <person name="Oliveira U."/>
            <person name="Santos F.R."/>
            <person name="Vidigal T.H.D.A."/>
            <person name="Brescovit A.D."/>
            <person name="Santos A.J."/>
        </authorList>
    </citation>
    <scope>NUCLEOTIDE SEQUENCE</scope>
    <source>
        <tissue evidence="2">Shoot tissue taken approximately 20 cm above the soil surface</tissue>
    </source>
</reference>
<proteinExistence type="predicted"/>
<sequence>MAAGGTRAQRGGGEAGALPGSPSPEHACGLVSAWLRRAASPRCPLLEVAAAHTSSHNGGCPLAHLCPAAASPRRRPRHTTGGQRCARQVGSPRWAAGSGKCIGAANVKHGNEAAACGS</sequence>
<feature type="region of interest" description="Disordered" evidence="1">
    <location>
        <begin position="70"/>
        <end position="89"/>
    </location>
</feature>